<keyword evidence="1" id="KW-0812">Transmembrane</keyword>
<dbReference type="InterPro" id="IPR013783">
    <property type="entry name" value="Ig-like_fold"/>
</dbReference>
<keyword evidence="1" id="KW-0472">Membrane</keyword>
<comment type="caution">
    <text evidence="2">The sequence shown here is derived from an EMBL/GenBank/DDBJ whole genome shotgun (WGS) entry which is preliminary data.</text>
</comment>
<accession>A0A1F8F5V9</accession>
<feature type="transmembrane region" description="Helical" evidence="1">
    <location>
        <begin position="174"/>
        <end position="194"/>
    </location>
</feature>
<evidence type="ECO:0008006" key="4">
    <source>
        <dbReference type="Google" id="ProtNLM"/>
    </source>
</evidence>
<organism evidence="2 3">
    <name type="scientific">Candidatus Yanofskybacteria bacterium RIFCSPHIGHO2_01_FULL_45_42</name>
    <dbReference type="NCBI Taxonomy" id="1802671"/>
    <lineage>
        <taxon>Bacteria</taxon>
        <taxon>Candidatus Yanofskyibacteriota</taxon>
    </lineage>
</organism>
<protein>
    <recommendedName>
        <fullName evidence="4">IPT/TIG domain-containing protein</fullName>
    </recommendedName>
</protein>
<name>A0A1F8F5V9_9BACT</name>
<dbReference type="EMBL" id="MGJL01000003">
    <property type="protein sequence ID" value="OGN08523.1"/>
    <property type="molecule type" value="Genomic_DNA"/>
</dbReference>
<feature type="transmembrane region" description="Helical" evidence="1">
    <location>
        <begin position="130"/>
        <end position="153"/>
    </location>
</feature>
<sequence length="210" mass="22079">MKLVVITGILLAGFTVSVQGAPVIMGIEPQKATPGETITVFGSELSRTVDLKSSQGLIYSTSGAFSNSGNEYSFEISDSLPAGSYAIKITSSDGIIESSQTLTIINGGEPFDAATQPNIPTQGLPSFGQLIMMIFTWSLNILGIVVFVMIFFAGFKWFTAAGNTAKVNEARSQITNAVTGAIILLAAWIILYTINPDLVGGTYTLPGIGL</sequence>
<dbReference type="Gene3D" id="2.60.40.10">
    <property type="entry name" value="Immunoglobulins"/>
    <property type="match status" value="1"/>
</dbReference>
<reference evidence="2 3" key="1">
    <citation type="journal article" date="2016" name="Nat. Commun.">
        <title>Thousands of microbial genomes shed light on interconnected biogeochemical processes in an aquifer system.</title>
        <authorList>
            <person name="Anantharaman K."/>
            <person name="Brown C.T."/>
            <person name="Hug L.A."/>
            <person name="Sharon I."/>
            <person name="Castelle C.J."/>
            <person name="Probst A.J."/>
            <person name="Thomas B.C."/>
            <person name="Singh A."/>
            <person name="Wilkins M.J."/>
            <person name="Karaoz U."/>
            <person name="Brodie E.L."/>
            <person name="Williams K.H."/>
            <person name="Hubbard S.S."/>
            <person name="Banfield J.F."/>
        </authorList>
    </citation>
    <scope>NUCLEOTIDE SEQUENCE [LARGE SCALE GENOMIC DNA]</scope>
</reference>
<evidence type="ECO:0000313" key="3">
    <source>
        <dbReference type="Proteomes" id="UP000178023"/>
    </source>
</evidence>
<evidence type="ECO:0000313" key="2">
    <source>
        <dbReference type="EMBL" id="OGN08523.1"/>
    </source>
</evidence>
<proteinExistence type="predicted"/>
<keyword evidence="1" id="KW-1133">Transmembrane helix</keyword>
<evidence type="ECO:0000256" key="1">
    <source>
        <dbReference type="SAM" id="Phobius"/>
    </source>
</evidence>
<gene>
    <name evidence="2" type="ORF">A2750_02255</name>
</gene>
<dbReference type="InterPro" id="IPR043993">
    <property type="entry name" value="T4SS_pilin"/>
</dbReference>
<dbReference type="Proteomes" id="UP000178023">
    <property type="component" value="Unassembled WGS sequence"/>
</dbReference>
<dbReference type="Pfam" id="PF18895">
    <property type="entry name" value="T4SS_pilin"/>
    <property type="match status" value="1"/>
</dbReference>
<dbReference type="AlphaFoldDB" id="A0A1F8F5V9"/>